<organism evidence="1 2">
    <name type="scientific">Cichorium intybus</name>
    <name type="common">Chicory</name>
    <dbReference type="NCBI Taxonomy" id="13427"/>
    <lineage>
        <taxon>Eukaryota</taxon>
        <taxon>Viridiplantae</taxon>
        <taxon>Streptophyta</taxon>
        <taxon>Embryophyta</taxon>
        <taxon>Tracheophyta</taxon>
        <taxon>Spermatophyta</taxon>
        <taxon>Magnoliopsida</taxon>
        <taxon>eudicotyledons</taxon>
        <taxon>Gunneridae</taxon>
        <taxon>Pentapetalae</taxon>
        <taxon>asterids</taxon>
        <taxon>campanulids</taxon>
        <taxon>Asterales</taxon>
        <taxon>Asteraceae</taxon>
        <taxon>Cichorioideae</taxon>
        <taxon>Cichorieae</taxon>
        <taxon>Cichoriinae</taxon>
        <taxon>Cichorium</taxon>
    </lineage>
</organism>
<proteinExistence type="predicted"/>
<protein>
    <submittedName>
        <fullName evidence="1">Uncharacterized protein</fullName>
    </submittedName>
</protein>
<reference evidence="1 2" key="2">
    <citation type="journal article" date="2022" name="Mol. Ecol. Resour.">
        <title>The genomes of chicory, endive, great burdock and yacon provide insights into Asteraceae paleo-polyploidization history and plant inulin production.</title>
        <authorList>
            <person name="Fan W."/>
            <person name="Wang S."/>
            <person name="Wang H."/>
            <person name="Wang A."/>
            <person name="Jiang F."/>
            <person name="Liu H."/>
            <person name="Zhao H."/>
            <person name="Xu D."/>
            <person name="Zhang Y."/>
        </authorList>
    </citation>
    <scope>NUCLEOTIDE SEQUENCE [LARGE SCALE GENOMIC DNA]</scope>
    <source>
        <strain evidence="2">cv. Punajuju</strain>
        <tissue evidence="1">Leaves</tissue>
    </source>
</reference>
<name>A0ACB9CYU2_CICIN</name>
<comment type="caution">
    <text evidence="1">The sequence shown here is derived from an EMBL/GenBank/DDBJ whole genome shotgun (WGS) entry which is preliminary data.</text>
</comment>
<dbReference type="EMBL" id="CM042013">
    <property type="protein sequence ID" value="KAI3739363.1"/>
    <property type="molecule type" value="Genomic_DNA"/>
</dbReference>
<reference evidence="2" key="1">
    <citation type="journal article" date="2022" name="Mol. Ecol. Resour.">
        <title>The genomes of chicory, endive, great burdock and yacon provide insights into Asteraceae palaeo-polyploidization history and plant inulin production.</title>
        <authorList>
            <person name="Fan W."/>
            <person name="Wang S."/>
            <person name="Wang H."/>
            <person name="Wang A."/>
            <person name="Jiang F."/>
            <person name="Liu H."/>
            <person name="Zhao H."/>
            <person name="Xu D."/>
            <person name="Zhang Y."/>
        </authorList>
    </citation>
    <scope>NUCLEOTIDE SEQUENCE [LARGE SCALE GENOMIC DNA]</scope>
    <source>
        <strain evidence="2">cv. Punajuju</strain>
    </source>
</reference>
<sequence>MSSLLPQEPYPTSPHRPSSPSFSQILICQDNTFTAVEIFQSGTYHSRTLQSVSRLASHHEIRKREFVDHLLWGTFNRMYFELFFGELTSISSNYWIDVFRRLLTCFSTGDVGICSFVLATELVNPTKRGIVEMSTFYICPSRYPFSPT</sequence>
<evidence type="ECO:0000313" key="2">
    <source>
        <dbReference type="Proteomes" id="UP001055811"/>
    </source>
</evidence>
<gene>
    <name evidence="1" type="ORF">L2E82_29766</name>
</gene>
<evidence type="ECO:0000313" key="1">
    <source>
        <dbReference type="EMBL" id="KAI3739363.1"/>
    </source>
</evidence>
<keyword evidence="2" id="KW-1185">Reference proteome</keyword>
<accession>A0ACB9CYU2</accession>
<dbReference type="Proteomes" id="UP001055811">
    <property type="component" value="Linkage Group LG05"/>
</dbReference>